<reference evidence="1" key="1">
    <citation type="journal article" date="2020" name="Cell">
        <title>Large-Scale Comparative Analyses of Tick Genomes Elucidate Their Genetic Diversity and Vector Capacities.</title>
        <authorList>
            <consortium name="Tick Genome and Microbiome Consortium (TIGMIC)"/>
            <person name="Jia N."/>
            <person name="Wang J."/>
            <person name="Shi W."/>
            <person name="Du L."/>
            <person name="Sun Y."/>
            <person name="Zhan W."/>
            <person name="Jiang J.F."/>
            <person name="Wang Q."/>
            <person name="Zhang B."/>
            <person name="Ji P."/>
            <person name="Bell-Sakyi L."/>
            <person name="Cui X.M."/>
            <person name="Yuan T.T."/>
            <person name="Jiang B.G."/>
            <person name="Yang W.F."/>
            <person name="Lam T.T."/>
            <person name="Chang Q.C."/>
            <person name="Ding S.J."/>
            <person name="Wang X.J."/>
            <person name="Zhu J.G."/>
            <person name="Ruan X.D."/>
            <person name="Zhao L."/>
            <person name="Wei J.T."/>
            <person name="Ye R.Z."/>
            <person name="Que T.C."/>
            <person name="Du C.H."/>
            <person name="Zhou Y.H."/>
            <person name="Cheng J.X."/>
            <person name="Dai P.F."/>
            <person name="Guo W.B."/>
            <person name="Han X.H."/>
            <person name="Huang E.J."/>
            <person name="Li L.F."/>
            <person name="Wei W."/>
            <person name="Gao Y.C."/>
            <person name="Liu J.Z."/>
            <person name="Shao H.Z."/>
            <person name="Wang X."/>
            <person name="Wang C.C."/>
            <person name="Yang T.C."/>
            <person name="Huo Q.B."/>
            <person name="Li W."/>
            <person name="Chen H.Y."/>
            <person name="Chen S.E."/>
            <person name="Zhou L.G."/>
            <person name="Ni X.B."/>
            <person name="Tian J.H."/>
            <person name="Sheng Y."/>
            <person name="Liu T."/>
            <person name="Pan Y.S."/>
            <person name="Xia L.Y."/>
            <person name="Li J."/>
            <person name="Zhao F."/>
            <person name="Cao W.C."/>
        </authorList>
    </citation>
    <scope>NUCLEOTIDE SEQUENCE</scope>
    <source>
        <strain evidence="1">Rsan-2018</strain>
    </source>
</reference>
<evidence type="ECO:0000313" key="2">
    <source>
        <dbReference type="Proteomes" id="UP000821837"/>
    </source>
</evidence>
<sequence length="169" mass="18684">MHKLPLWSSCALRSVRITVRASFAPLQAHHGMTPIGYQSSCSFNCFRLFVTDSSSEQEELSEALLPTWKPAGMTQIDLLLRTIRLLVEVRQEQRQGCNSLSAQMRHLSTRLERIEGILEKRGQPVPPAAPIRDLPPLPATSLQELEAAEAALEDKDMAGALMPSPGRQG</sequence>
<comment type="caution">
    <text evidence="1">The sequence shown here is derived from an EMBL/GenBank/DDBJ whole genome shotgun (WGS) entry which is preliminary data.</text>
</comment>
<evidence type="ECO:0000313" key="1">
    <source>
        <dbReference type="EMBL" id="KAH7968725.1"/>
    </source>
</evidence>
<dbReference type="AlphaFoldDB" id="A0A9D4Q660"/>
<name>A0A9D4Q660_RHISA</name>
<accession>A0A9D4Q660</accession>
<dbReference type="Proteomes" id="UP000821837">
    <property type="component" value="Unassembled WGS sequence"/>
</dbReference>
<proteinExistence type="predicted"/>
<organism evidence="1 2">
    <name type="scientific">Rhipicephalus sanguineus</name>
    <name type="common">Brown dog tick</name>
    <name type="synonym">Ixodes sanguineus</name>
    <dbReference type="NCBI Taxonomy" id="34632"/>
    <lineage>
        <taxon>Eukaryota</taxon>
        <taxon>Metazoa</taxon>
        <taxon>Ecdysozoa</taxon>
        <taxon>Arthropoda</taxon>
        <taxon>Chelicerata</taxon>
        <taxon>Arachnida</taxon>
        <taxon>Acari</taxon>
        <taxon>Parasitiformes</taxon>
        <taxon>Ixodida</taxon>
        <taxon>Ixodoidea</taxon>
        <taxon>Ixodidae</taxon>
        <taxon>Rhipicephalinae</taxon>
        <taxon>Rhipicephalus</taxon>
        <taxon>Rhipicephalus</taxon>
    </lineage>
</organism>
<reference evidence="1" key="2">
    <citation type="submission" date="2021-09" db="EMBL/GenBank/DDBJ databases">
        <authorList>
            <person name="Jia N."/>
            <person name="Wang J."/>
            <person name="Shi W."/>
            <person name="Du L."/>
            <person name="Sun Y."/>
            <person name="Zhan W."/>
            <person name="Jiang J."/>
            <person name="Wang Q."/>
            <person name="Zhang B."/>
            <person name="Ji P."/>
            <person name="Sakyi L.B."/>
            <person name="Cui X."/>
            <person name="Yuan T."/>
            <person name="Jiang B."/>
            <person name="Yang W."/>
            <person name="Lam T.T.-Y."/>
            <person name="Chang Q."/>
            <person name="Ding S."/>
            <person name="Wang X."/>
            <person name="Zhu J."/>
            <person name="Ruan X."/>
            <person name="Zhao L."/>
            <person name="Wei J."/>
            <person name="Que T."/>
            <person name="Du C."/>
            <person name="Cheng J."/>
            <person name="Dai P."/>
            <person name="Han X."/>
            <person name="Huang E."/>
            <person name="Gao Y."/>
            <person name="Liu J."/>
            <person name="Shao H."/>
            <person name="Ye R."/>
            <person name="Li L."/>
            <person name="Wei W."/>
            <person name="Wang X."/>
            <person name="Wang C."/>
            <person name="Huo Q."/>
            <person name="Li W."/>
            <person name="Guo W."/>
            <person name="Chen H."/>
            <person name="Chen S."/>
            <person name="Zhou L."/>
            <person name="Zhou L."/>
            <person name="Ni X."/>
            <person name="Tian J."/>
            <person name="Zhou Y."/>
            <person name="Sheng Y."/>
            <person name="Liu T."/>
            <person name="Pan Y."/>
            <person name="Xia L."/>
            <person name="Li J."/>
            <person name="Zhao F."/>
            <person name="Cao W."/>
        </authorList>
    </citation>
    <scope>NUCLEOTIDE SEQUENCE</scope>
    <source>
        <strain evidence="1">Rsan-2018</strain>
        <tissue evidence="1">Larvae</tissue>
    </source>
</reference>
<gene>
    <name evidence="1" type="ORF">HPB52_010843</name>
</gene>
<dbReference type="EMBL" id="JABSTV010001248">
    <property type="protein sequence ID" value="KAH7968725.1"/>
    <property type="molecule type" value="Genomic_DNA"/>
</dbReference>
<keyword evidence="2" id="KW-1185">Reference proteome</keyword>
<protein>
    <submittedName>
        <fullName evidence="1">Uncharacterized protein</fullName>
    </submittedName>
</protein>